<evidence type="ECO:0000256" key="1">
    <source>
        <dbReference type="SAM" id="MobiDB-lite"/>
    </source>
</evidence>
<accession>A0A4U1FRR9</accession>
<sequence length="298" mass="30895">VNVLPSATGMTAEEQALTQAVRPGTRTPESAGGDLSRPLLPTERARGSGAPGTRVPEWERARAPPGLPKRSCCAAPGGLGQSLGAAPPPVPPPAAARVRASRGSEASGRPPAAPAAQLPAPIAVPAFLTRPHLWGLRSGSGGPGTQASGASGPGGRPARRRGGRRAEPGECRLPARSPGSAPPERAREVRLCRAARPGDRGDLPARSPRSSRLCLPAWPVLRGRGRRGEHTWSAATPYLGDNSVTFQRVFSHLILANTFCHGKAHSGYMGKPTIKGVKSQVPLVRLSDVFAQTACVIC</sequence>
<feature type="compositionally biased region" description="Low complexity" evidence="1">
    <location>
        <begin position="95"/>
        <end position="117"/>
    </location>
</feature>
<protein>
    <submittedName>
        <fullName evidence="2">Uncharacterized protein</fullName>
    </submittedName>
</protein>
<name>A0A4U1FRR9_MONMO</name>
<feature type="region of interest" description="Disordered" evidence="1">
    <location>
        <begin position="134"/>
        <end position="187"/>
    </location>
</feature>
<dbReference type="AlphaFoldDB" id="A0A4U1FRR9"/>
<gene>
    <name evidence="2" type="ORF">EI555_015656</name>
</gene>
<feature type="non-terminal residue" evidence="2">
    <location>
        <position position="1"/>
    </location>
</feature>
<reference evidence="3" key="1">
    <citation type="journal article" date="2019" name="IScience">
        <title>Narwhal Genome Reveals Long-Term Low Genetic Diversity despite Current Large Abundance Size.</title>
        <authorList>
            <person name="Westbury M.V."/>
            <person name="Petersen B."/>
            <person name="Garde E."/>
            <person name="Heide-Jorgensen M.P."/>
            <person name="Lorenzen E.D."/>
        </authorList>
    </citation>
    <scope>NUCLEOTIDE SEQUENCE [LARGE SCALE GENOMIC DNA]</scope>
</reference>
<evidence type="ECO:0000313" key="3">
    <source>
        <dbReference type="Proteomes" id="UP000308365"/>
    </source>
</evidence>
<organism evidence="2 3">
    <name type="scientific">Monodon monoceros</name>
    <name type="common">Narwhal</name>
    <name type="synonym">Ceratodon monodon</name>
    <dbReference type="NCBI Taxonomy" id="40151"/>
    <lineage>
        <taxon>Eukaryota</taxon>
        <taxon>Metazoa</taxon>
        <taxon>Chordata</taxon>
        <taxon>Craniata</taxon>
        <taxon>Vertebrata</taxon>
        <taxon>Euteleostomi</taxon>
        <taxon>Mammalia</taxon>
        <taxon>Eutheria</taxon>
        <taxon>Laurasiatheria</taxon>
        <taxon>Artiodactyla</taxon>
        <taxon>Whippomorpha</taxon>
        <taxon>Cetacea</taxon>
        <taxon>Odontoceti</taxon>
        <taxon>Monodontidae</taxon>
        <taxon>Monodon</taxon>
    </lineage>
</organism>
<proteinExistence type="predicted"/>
<evidence type="ECO:0000313" key="2">
    <source>
        <dbReference type="EMBL" id="TKC53005.1"/>
    </source>
</evidence>
<dbReference type="EMBL" id="RWIC01000015">
    <property type="protein sequence ID" value="TKC53005.1"/>
    <property type="molecule type" value="Genomic_DNA"/>
</dbReference>
<feature type="region of interest" description="Disordered" evidence="1">
    <location>
        <begin position="1"/>
        <end position="117"/>
    </location>
</feature>
<dbReference type="Proteomes" id="UP000308365">
    <property type="component" value="Unassembled WGS sequence"/>
</dbReference>
<comment type="caution">
    <text evidence="2">The sequence shown here is derived from an EMBL/GenBank/DDBJ whole genome shotgun (WGS) entry which is preliminary data.</text>
</comment>